<dbReference type="EMBL" id="JASSZA010000001">
    <property type="protein sequence ID" value="KAK2119708.1"/>
    <property type="molecule type" value="Genomic_DNA"/>
</dbReference>
<evidence type="ECO:0000313" key="2">
    <source>
        <dbReference type="EMBL" id="KAK2119708.1"/>
    </source>
</evidence>
<feature type="non-terminal residue" evidence="2">
    <location>
        <position position="146"/>
    </location>
</feature>
<organism evidence="2 3">
    <name type="scientific">Saguinus oedipus</name>
    <name type="common">Cotton-top tamarin</name>
    <name type="synonym">Oedipomidas oedipus</name>
    <dbReference type="NCBI Taxonomy" id="9490"/>
    <lineage>
        <taxon>Eukaryota</taxon>
        <taxon>Metazoa</taxon>
        <taxon>Chordata</taxon>
        <taxon>Craniata</taxon>
        <taxon>Vertebrata</taxon>
        <taxon>Euteleostomi</taxon>
        <taxon>Mammalia</taxon>
        <taxon>Eutheria</taxon>
        <taxon>Euarchontoglires</taxon>
        <taxon>Primates</taxon>
        <taxon>Haplorrhini</taxon>
        <taxon>Platyrrhini</taxon>
        <taxon>Cebidae</taxon>
        <taxon>Callitrichinae</taxon>
        <taxon>Saguinus</taxon>
    </lineage>
</organism>
<sequence>MRRRCGSSPAAKLIKSIESQDSKVQGQGLSLDSAQPRNESPSRTASGHWHVYLCIANKTKDYTLIPYRTVSLSGSKVKKLPKKVHNLESHATHLTQVKTSVHEIVPDTVKHSCTHMEQCTIQQAFSGLSLWSWDQESNPIGSTGVM</sequence>
<evidence type="ECO:0000313" key="3">
    <source>
        <dbReference type="Proteomes" id="UP001266305"/>
    </source>
</evidence>
<reference evidence="2 3" key="1">
    <citation type="submission" date="2023-05" db="EMBL/GenBank/DDBJ databases">
        <title>B98-5 Cell Line De Novo Hybrid Assembly: An Optical Mapping Approach.</title>
        <authorList>
            <person name="Kananen K."/>
            <person name="Auerbach J.A."/>
            <person name="Kautto E."/>
            <person name="Blachly J.S."/>
        </authorList>
    </citation>
    <scope>NUCLEOTIDE SEQUENCE [LARGE SCALE GENOMIC DNA]</scope>
    <source>
        <strain evidence="2">B95-8</strain>
        <tissue evidence="2">Cell line</tissue>
    </source>
</reference>
<keyword evidence="3" id="KW-1185">Reference proteome</keyword>
<dbReference type="Proteomes" id="UP001266305">
    <property type="component" value="Unassembled WGS sequence"/>
</dbReference>
<name>A0ABQ9WG21_SAGOE</name>
<feature type="compositionally biased region" description="Polar residues" evidence="1">
    <location>
        <begin position="17"/>
        <end position="45"/>
    </location>
</feature>
<evidence type="ECO:0000256" key="1">
    <source>
        <dbReference type="SAM" id="MobiDB-lite"/>
    </source>
</evidence>
<protein>
    <submittedName>
        <fullName evidence="2">Uncharacterized protein</fullName>
    </submittedName>
</protein>
<accession>A0ABQ9WG21</accession>
<proteinExistence type="predicted"/>
<feature type="region of interest" description="Disordered" evidence="1">
    <location>
        <begin position="1"/>
        <end position="45"/>
    </location>
</feature>
<gene>
    <name evidence="2" type="ORF">P7K49_001094</name>
</gene>
<comment type="caution">
    <text evidence="2">The sequence shown here is derived from an EMBL/GenBank/DDBJ whole genome shotgun (WGS) entry which is preliminary data.</text>
</comment>